<reference evidence="8 9" key="1">
    <citation type="submission" date="2022-06" db="EMBL/GenBank/DDBJ databases">
        <title>Paraconexibacter antarcticus.</title>
        <authorList>
            <person name="Kim C.S."/>
        </authorList>
    </citation>
    <scope>NUCLEOTIDE SEQUENCE [LARGE SCALE GENOMIC DNA]</scope>
    <source>
        <strain evidence="8 9">02-257</strain>
    </source>
</reference>
<dbReference type="PANTHER" id="PTHR43133">
    <property type="entry name" value="RNA POLYMERASE ECF-TYPE SIGMA FACTO"/>
    <property type="match status" value="1"/>
</dbReference>
<dbReference type="Pfam" id="PF04542">
    <property type="entry name" value="Sigma70_r2"/>
    <property type="match status" value="1"/>
</dbReference>
<evidence type="ECO:0000256" key="2">
    <source>
        <dbReference type="ARBA" id="ARBA00023015"/>
    </source>
</evidence>
<dbReference type="SUPFAM" id="SSF88659">
    <property type="entry name" value="Sigma3 and sigma4 domains of RNA polymerase sigma factors"/>
    <property type="match status" value="1"/>
</dbReference>
<keyword evidence="4" id="KW-0238">DNA-binding</keyword>
<dbReference type="NCBIfam" id="TIGR02937">
    <property type="entry name" value="sigma70-ECF"/>
    <property type="match status" value="1"/>
</dbReference>
<dbReference type="Gene3D" id="1.10.1740.10">
    <property type="match status" value="1"/>
</dbReference>
<protein>
    <submittedName>
        <fullName evidence="8">Sigma-70 family RNA polymerase sigma factor</fullName>
    </submittedName>
</protein>
<dbReference type="SUPFAM" id="SSF88946">
    <property type="entry name" value="Sigma2 domain of RNA polymerase sigma factors"/>
    <property type="match status" value="1"/>
</dbReference>
<keyword evidence="2" id="KW-0805">Transcription regulation</keyword>
<dbReference type="InterPro" id="IPR014284">
    <property type="entry name" value="RNA_pol_sigma-70_dom"/>
</dbReference>
<dbReference type="PANTHER" id="PTHR43133:SF8">
    <property type="entry name" value="RNA POLYMERASE SIGMA FACTOR HI_1459-RELATED"/>
    <property type="match status" value="1"/>
</dbReference>
<feature type="domain" description="RNA polymerase sigma factor 70 region 4 type 2" evidence="7">
    <location>
        <begin position="142"/>
        <end position="187"/>
    </location>
</feature>
<sequence>MSPATVLIHPTATRVNAADAALVDRVRAGDDGAFALIVRRYEAPLTGYARQVLGGAHHDAEECVQDAFVRALGFLRTRADREIALKPWLHTIVRNACVDRLRARAARPTTDLDALEAVLPDGAGDPLEALDRRERLGVVVRGLGALPERQRAAVVMLELEGRSHEELGRALGVSVGASKALVCRARQGMAHLRAAA</sequence>
<keyword evidence="3" id="KW-0731">Sigma factor</keyword>
<organism evidence="8 9">
    <name type="scientific">Paraconexibacter antarcticus</name>
    <dbReference type="NCBI Taxonomy" id="2949664"/>
    <lineage>
        <taxon>Bacteria</taxon>
        <taxon>Bacillati</taxon>
        <taxon>Actinomycetota</taxon>
        <taxon>Thermoleophilia</taxon>
        <taxon>Solirubrobacterales</taxon>
        <taxon>Paraconexibacteraceae</taxon>
        <taxon>Paraconexibacter</taxon>
    </lineage>
</organism>
<dbReference type="RefSeq" id="WP_254573670.1">
    <property type="nucleotide sequence ID" value="NZ_CP098502.1"/>
</dbReference>
<dbReference type="InterPro" id="IPR039425">
    <property type="entry name" value="RNA_pol_sigma-70-like"/>
</dbReference>
<keyword evidence="9" id="KW-1185">Reference proteome</keyword>
<gene>
    <name evidence="8" type="ORF">NBH00_12605</name>
</gene>
<feature type="domain" description="RNA polymerase sigma-70 region 2" evidence="6">
    <location>
        <begin position="37"/>
        <end position="105"/>
    </location>
</feature>
<evidence type="ECO:0000259" key="6">
    <source>
        <dbReference type="Pfam" id="PF04542"/>
    </source>
</evidence>
<dbReference type="InterPro" id="IPR013249">
    <property type="entry name" value="RNA_pol_sigma70_r4_t2"/>
</dbReference>
<dbReference type="InterPro" id="IPR013324">
    <property type="entry name" value="RNA_pol_sigma_r3/r4-like"/>
</dbReference>
<dbReference type="EMBL" id="CP098502">
    <property type="protein sequence ID" value="UTI67018.1"/>
    <property type="molecule type" value="Genomic_DNA"/>
</dbReference>
<evidence type="ECO:0000256" key="3">
    <source>
        <dbReference type="ARBA" id="ARBA00023082"/>
    </source>
</evidence>
<dbReference type="Proteomes" id="UP001056035">
    <property type="component" value="Chromosome"/>
</dbReference>
<comment type="similarity">
    <text evidence="1">Belongs to the sigma-70 factor family. ECF subfamily.</text>
</comment>
<evidence type="ECO:0000256" key="5">
    <source>
        <dbReference type="ARBA" id="ARBA00023163"/>
    </source>
</evidence>
<evidence type="ECO:0000313" key="9">
    <source>
        <dbReference type="Proteomes" id="UP001056035"/>
    </source>
</evidence>
<evidence type="ECO:0000256" key="1">
    <source>
        <dbReference type="ARBA" id="ARBA00010641"/>
    </source>
</evidence>
<dbReference type="InterPro" id="IPR036388">
    <property type="entry name" value="WH-like_DNA-bd_sf"/>
</dbReference>
<keyword evidence="5" id="KW-0804">Transcription</keyword>
<proteinExistence type="inferred from homology"/>
<name>A0ABY5E068_9ACTN</name>
<dbReference type="Gene3D" id="1.10.10.10">
    <property type="entry name" value="Winged helix-like DNA-binding domain superfamily/Winged helix DNA-binding domain"/>
    <property type="match status" value="1"/>
</dbReference>
<evidence type="ECO:0000313" key="8">
    <source>
        <dbReference type="EMBL" id="UTI67018.1"/>
    </source>
</evidence>
<evidence type="ECO:0000256" key="4">
    <source>
        <dbReference type="ARBA" id="ARBA00023125"/>
    </source>
</evidence>
<evidence type="ECO:0000259" key="7">
    <source>
        <dbReference type="Pfam" id="PF08281"/>
    </source>
</evidence>
<accession>A0ABY5E068</accession>
<dbReference type="InterPro" id="IPR007627">
    <property type="entry name" value="RNA_pol_sigma70_r2"/>
</dbReference>
<dbReference type="InterPro" id="IPR013325">
    <property type="entry name" value="RNA_pol_sigma_r2"/>
</dbReference>
<dbReference type="Pfam" id="PF08281">
    <property type="entry name" value="Sigma70_r4_2"/>
    <property type="match status" value="1"/>
</dbReference>